<dbReference type="GO" id="GO:0005802">
    <property type="term" value="C:trans-Golgi network"/>
    <property type="evidence" value="ECO:0007669"/>
    <property type="project" value="TreeGrafter"/>
</dbReference>
<evidence type="ECO:0000259" key="9">
    <source>
        <dbReference type="Pfam" id="PF24597"/>
    </source>
</evidence>
<feature type="region of interest" description="Disordered" evidence="7">
    <location>
        <begin position="653"/>
        <end position="675"/>
    </location>
</feature>
<dbReference type="Pfam" id="PF24598">
    <property type="entry name" value="DOP1_C"/>
    <property type="match status" value="1"/>
</dbReference>
<dbReference type="Proteomes" id="UP000466442">
    <property type="component" value="Linkage Group LG5"/>
</dbReference>
<proteinExistence type="inferred from homology"/>
<dbReference type="GO" id="GO:0006895">
    <property type="term" value="P:Golgi to endosome transport"/>
    <property type="evidence" value="ECO:0007669"/>
    <property type="project" value="InterPro"/>
</dbReference>
<evidence type="ECO:0000256" key="2">
    <source>
        <dbReference type="ARBA" id="ARBA00022448"/>
    </source>
</evidence>
<feature type="domain" description="DOP1-like middle TPR" evidence="9">
    <location>
        <begin position="330"/>
        <end position="529"/>
    </location>
</feature>
<dbReference type="GO" id="GO:0000139">
    <property type="term" value="C:Golgi membrane"/>
    <property type="evidence" value="ECO:0007669"/>
    <property type="project" value="UniProtKB-SubCell"/>
</dbReference>
<dbReference type="InterPro" id="IPR040314">
    <property type="entry name" value="DOP1"/>
</dbReference>
<keyword evidence="2" id="KW-0813">Transport</keyword>
<evidence type="ECO:0000256" key="6">
    <source>
        <dbReference type="ARBA" id="ARBA00046326"/>
    </source>
</evidence>
<dbReference type="PANTHER" id="PTHR14042">
    <property type="entry name" value="DOPEY-RELATED"/>
    <property type="match status" value="1"/>
</dbReference>
<feature type="domain" description="DOP1 N-terminal" evidence="8">
    <location>
        <begin position="21"/>
        <end position="306"/>
    </location>
</feature>
<evidence type="ECO:0000256" key="3">
    <source>
        <dbReference type="ARBA" id="ARBA00022927"/>
    </source>
</evidence>
<keyword evidence="4" id="KW-0333">Golgi apparatus</keyword>
<dbReference type="GO" id="GO:0015031">
    <property type="term" value="P:protein transport"/>
    <property type="evidence" value="ECO:0007669"/>
    <property type="project" value="UniProtKB-KW"/>
</dbReference>
<keyword evidence="13" id="KW-1185">Reference proteome</keyword>
<evidence type="ECO:0000313" key="12">
    <source>
        <dbReference type="EMBL" id="KAF6210493.1"/>
    </source>
</evidence>
<feature type="domain" description="DOP1-like C-terminal" evidence="10">
    <location>
        <begin position="1926"/>
        <end position="2181"/>
    </location>
</feature>
<gene>
    <name evidence="12" type="ORF">GE061_013599</name>
</gene>
<reference evidence="12" key="1">
    <citation type="journal article" date="2021" name="Mol. Ecol. Resour.">
        <title>Apolygus lucorum genome provides insights into omnivorousness and mesophyll feeding.</title>
        <authorList>
            <person name="Liu Y."/>
            <person name="Liu H."/>
            <person name="Wang H."/>
            <person name="Huang T."/>
            <person name="Liu B."/>
            <person name="Yang B."/>
            <person name="Yin L."/>
            <person name="Li B."/>
            <person name="Zhang Y."/>
            <person name="Zhang S."/>
            <person name="Jiang F."/>
            <person name="Zhang X."/>
            <person name="Ren Y."/>
            <person name="Wang B."/>
            <person name="Wang S."/>
            <person name="Lu Y."/>
            <person name="Wu K."/>
            <person name="Fan W."/>
            <person name="Wang G."/>
        </authorList>
    </citation>
    <scope>NUCLEOTIDE SEQUENCE</scope>
    <source>
        <strain evidence="12">12Hb</strain>
    </source>
</reference>
<dbReference type="InterPro" id="IPR056459">
    <property type="entry name" value="TPR_DOP1"/>
</dbReference>
<evidence type="ECO:0000259" key="8">
    <source>
        <dbReference type="Pfam" id="PF04118"/>
    </source>
</evidence>
<evidence type="ECO:0000256" key="1">
    <source>
        <dbReference type="ARBA" id="ARBA00004395"/>
    </source>
</evidence>
<evidence type="ECO:0000256" key="7">
    <source>
        <dbReference type="SAM" id="MobiDB-lite"/>
    </source>
</evidence>
<dbReference type="InterPro" id="IPR056458">
    <property type="entry name" value="TPR_DOP1_M"/>
</dbReference>
<dbReference type="Pfam" id="PF24601">
    <property type="entry name" value="TPR_DOP1"/>
    <property type="match status" value="1"/>
</dbReference>
<name>A0A6A4JU69_APOLU</name>
<evidence type="ECO:0000313" key="13">
    <source>
        <dbReference type="Proteomes" id="UP000466442"/>
    </source>
</evidence>
<organism evidence="12 13">
    <name type="scientific">Apolygus lucorum</name>
    <name type="common">Small green plant bug</name>
    <name type="synonym">Lygocoris lucorum</name>
    <dbReference type="NCBI Taxonomy" id="248454"/>
    <lineage>
        <taxon>Eukaryota</taxon>
        <taxon>Metazoa</taxon>
        <taxon>Ecdysozoa</taxon>
        <taxon>Arthropoda</taxon>
        <taxon>Hexapoda</taxon>
        <taxon>Insecta</taxon>
        <taxon>Pterygota</taxon>
        <taxon>Neoptera</taxon>
        <taxon>Paraneoptera</taxon>
        <taxon>Hemiptera</taxon>
        <taxon>Heteroptera</taxon>
        <taxon>Panheteroptera</taxon>
        <taxon>Cimicomorpha</taxon>
        <taxon>Miridae</taxon>
        <taxon>Mirini</taxon>
        <taxon>Apolygus</taxon>
    </lineage>
</organism>
<comment type="caution">
    <text evidence="12">The sequence shown here is derived from an EMBL/GenBank/DDBJ whole genome shotgun (WGS) entry which is preliminary data.</text>
</comment>
<dbReference type="Pfam" id="PF24597">
    <property type="entry name" value="TPR_DOP1_M"/>
    <property type="match status" value="1"/>
</dbReference>
<sequence length="2402" mass="270983">MTDMGQRSDIAREEYELLQNDSKYRMYVTSIDRALRNFESTTEWADLISALGKLNKVIGQHAKFQIIPRRIKISKRLAQCMHPNLPFGVHLKALETYDLIFKSMGTNRLSQELFIYSAGLFPLFGYSAMKVRPDLLVIYETHFVPLGHRLRPALPGFLSGVLPGFEESSDHFARTNQLLETVCEGVGPTHFYGCIWDCIASNSNVRNPATLFVLSHFDKKHSMEDQPHIMGNDIETMVCGLIACVQDSKVLVQRCALDLLILGFPLYNSHLTTDDMIRLVTAALSTILRRDQSLNRRMYAWLLGSEVNMTMLAHYPQLIKAKEEKKPLTYFEVFSKNMLVKALRIILDNSIGVRPYDLKPYKLLISLLDKDGVGPAILDDILFEYFRLLYLTCNADPKVETTEVLEEANRLFGAIEPKFLWNYIGQLFSKACTNHQSTYLDAENPVRRVASGDVGVVEICTLTEFLLDKVSTFDTSADTPSKHLPGLFLQVVTLLADHCNELTSVQIVKGLKLCAKILTRVQPVIVGHRNIGDDISDTDPSDSSIVNSASYNHNDSVSSDLNQNTDSSSIDDKSELPRDDVEPLSEKSDSLPEQCMRQYEKFYVTFMYSVRRRVGERRQVECLLENLKVSSNKNGEERSKQFDNLLDDVLHCSRNGSPEESAPHGESSWSSSSGKEWVDPMKIASRLLVDLSTLKTFFRSPIPQSILESESGFSRGDAIIESLPEWLRTLMTCTCWFNDSAHLQIVSISALLDLVTLCTTAQTLANNSTSDDGATSVHILPLLTPVHLKYMEKNTFIFQVMSHWLWQQLGETEHKVQSVELLHQLHSVFPHNGIVESCIGQYLKPPSDNKPSFDSKRLESFRKFAALWHIGREVNARQGNALRVSDIFYKSMLKMLDNLKLPGCNCLKTEAQEWLLHSLQRGDIHRILDPLLFMLLDPATARLSVLHIRLSPEDTASPQQVLSPTPDNRNVTAVSSVDGVITYHGTKKENAKIKSERFVSAVTNAIASPPVQHRQKLIVDPNSDPIKDKENNQSISLYVNPFSSVTSAINTDFDEFFEETDESLKDSVKTEPIPDGHRVIRNRSFPSLEKEAERKSYGINEALKISSIDLLTLSDTILTRVSDGELPFTRLNRGSFSSDGISHMVSSLDSGDVVRSWTFPSKEADGSDLEESTAAEEYFSSGTQDSMSVIEDIMNDLLNKVTQLSDDSSECPVVKPKEPSLSRRVNRGGRKLNYQSTITSHSSGVDTLHSHMLLYKNRYDEDGTLYCLETLRNILLQQPRAFLVSSSTTGLVSRSPILKLLARHKKSLFGRGFSGDLEETNIRSAMYLEVMMMVCLYYLRSYYPNLETLKLCRKDVVDNKEVQISSAEVLTLLCSELIRIIRESSRSLACYLSDLFSRLKLYKVVLHTVITSLQHQKYNSPIFTHQVLKFNEGFDNSRERMSQHSETLLKQQIKLLLSLIILEYEIIKHKADPTPSSVDKTSEPSELKYLNGRLIPHQPLFLQSINKALDVQPAARHTHGQWTDLITCALPYLGGALSKVVTTALKQICNNIEVLSECYSSSSSLSFPPDYGIKQLEALTIMCHYCLLDTSAAFNQSNSAADDLSNTQVFNNLTHLFMPPPTQTEQSRERVEAQAVAKKSVLGHLPRVIASISILWHALVNRKDREGENCEVGSPLVVKQKIVEFLSPLAVQHASSFLAAMAVVWRERRQPSTPSLSNVVLPEASEDQKVLVQLLIGIKAMPIHVLVQTLHQVVKQPALNQESAVTVEVSALELFVNYTQHVPTPSLLDSWPSLIHLFKEAPSLSPPAQFLIIGALSQFVHRAHITDKKDLKELQDITVKLIESCTTIVGACLEQTTWIRKNLAVREDDSIVTPDKEDKFYDDLESADIELNVDELQSEGKSKKNPKSKLKRVTRKFRQDAEKLQVRDMHRWFMRAFVNDSNLPLDHSDRHKSGSNSLGAYSISALNVLAQLLAPLLDLTFGSQEKERVVTILNNLMVNVVPYLKNHTQRNAASYYACSQLLASLSTYQYTRKAWKKDVIDLMFDSTFFQMEPRALKSWQIIIDNLINQETATFKDFMNRVSMPQGSSFAIFSSKDQEYEQRAQLLKRLSFVIYCSDIDRFAITMPEFQERLAESTKIPHMGVLAQVFLCFRVMLLRMSPSIIIPLWPTIISEILQVMILMEHDLSSDFENFRNALVHLTPWPPKPMTVVYPRLSFTLNSLKQIAYTRIPTSSQESLRRNCSSNVRALMSTDWNWGGNNGPSSQALWLQLQLAAANLLFLAVQLPADRLPQFQMYRWAFVGGDNVNSSRSPINAAPDFVPHVVKIAELMDLKFGTLEAVPTPLLPSSNQITSVEDLHPFFCAMRSGKYTPLTVAQVEHQLELDILDSMAPRSDSVAWMSFWG</sequence>
<feature type="compositionally biased region" description="Polar residues" evidence="7">
    <location>
        <begin position="546"/>
        <end position="568"/>
    </location>
</feature>
<accession>A0A6A4JU69</accession>
<dbReference type="Pfam" id="PF04118">
    <property type="entry name" value="Dopey_N"/>
    <property type="match status" value="1"/>
</dbReference>
<dbReference type="OrthoDB" id="297643at2759"/>
<feature type="compositionally biased region" description="Basic and acidic residues" evidence="7">
    <location>
        <begin position="570"/>
        <end position="590"/>
    </location>
</feature>
<dbReference type="EMBL" id="WIXP02000005">
    <property type="protein sequence ID" value="KAF6210493.1"/>
    <property type="molecule type" value="Genomic_DNA"/>
</dbReference>
<dbReference type="InterPro" id="IPR056457">
    <property type="entry name" value="DOP1_C"/>
</dbReference>
<evidence type="ECO:0000256" key="5">
    <source>
        <dbReference type="ARBA" id="ARBA00023136"/>
    </source>
</evidence>
<evidence type="ECO:0000256" key="4">
    <source>
        <dbReference type="ARBA" id="ARBA00023034"/>
    </source>
</evidence>
<dbReference type="GO" id="GO:0005829">
    <property type="term" value="C:cytosol"/>
    <property type="evidence" value="ECO:0007669"/>
    <property type="project" value="GOC"/>
</dbReference>
<dbReference type="InterPro" id="IPR007249">
    <property type="entry name" value="DOP1_N"/>
</dbReference>
<feature type="domain" description="DOP1-like TPR" evidence="11">
    <location>
        <begin position="1247"/>
        <end position="1589"/>
    </location>
</feature>
<keyword evidence="3" id="KW-0653">Protein transport</keyword>
<comment type="similarity">
    <text evidence="6">Belongs to the DOP1 family.</text>
</comment>
<dbReference type="GO" id="GO:0005768">
    <property type="term" value="C:endosome"/>
    <property type="evidence" value="ECO:0007669"/>
    <property type="project" value="TreeGrafter"/>
</dbReference>
<feature type="region of interest" description="Disordered" evidence="7">
    <location>
        <begin position="530"/>
        <end position="591"/>
    </location>
</feature>
<evidence type="ECO:0000259" key="11">
    <source>
        <dbReference type="Pfam" id="PF24601"/>
    </source>
</evidence>
<dbReference type="PANTHER" id="PTHR14042:SF24">
    <property type="entry name" value="PROTEIN DOPEY-1 HOMOLOG"/>
    <property type="match status" value="1"/>
</dbReference>
<comment type="subcellular location">
    <subcellularLocation>
        <location evidence="1">Golgi apparatus membrane</location>
        <topology evidence="1">Peripheral membrane protein</topology>
    </subcellularLocation>
</comment>
<keyword evidence="5" id="KW-0472">Membrane</keyword>
<protein>
    <submittedName>
        <fullName evidence="12">Uncharacterized protein</fullName>
    </submittedName>
</protein>
<evidence type="ECO:0000259" key="10">
    <source>
        <dbReference type="Pfam" id="PF24598"/>
    </source>
</evidence>